<sequence length="234" mass="24902">GTTSSPAQLLAESSSFSEAGVENKNKWVLADRDTCKITGSLGQENILLFAPQIQSIKATGNTDKTGIDVVIEGKSLFKCSKLNLQVSSVSQQTMNADAVKQYKLADVATSWDDTQVSAFIKADEVVKRGLTLVVSVLVQTADNSLQDAETTSGGSNTVVVRGFEAEKESEKGETATGIGKLIKTLMTIGLVILIVSLVVFVVVALVTVGCIIYRRKHSSSSETRLGGESVENRE</sequence>
<comment type="caution">
    <text evidence="2">The sequence shown here is derived from an EMBL/GenBank/DDBJ whole genome shotgun (WGS) entry which is preliminary data.</text>
</comment>
<keyword evidence="1" id="KW-0812">Transmembrane</keyword>
<dbReference type="EMBL" id="SNRW01003432">
    <property type="protein sequence ID" value="KAA6389850.1"/>
    <property type="molecule type" value="Genomic_DNA"/>
</dbReference>
<dbReference type="AlphaFoldDB" id="A0A5J4W533"/>
<keyword evidence="1" id="KW-1133">Transmembrane helix</keyword>
<evidence type="ECO:0000313" key="3">
    <source>
        <dbReference type="Proteomes" id="UP000324800"/>
    </source>
</evidence>
<evidence type="ECO:0000313" key="2">
    <source>
        <dbReference type="EMBL" id="KAA6389850.1"/>
    </source>
</evidence>
<reference evidence="2 3" key="1">
    <citation type="submission" date="2019-03" db="EMBL/GenBank/DDBJ databases">
        <title>Single cell metagenomics reveals metabolic interactions within the superorganism composed of flagellate Streblomastix strix and complex community of Bacteroidetes bacteria on its surface.</title>
        <authorList>
            <person name="Treitli S.C."/>
            <person name="Kolisko M."/>
            <person name="Husnik F."/>
            <person name="Keeling P."/>
            <person name="Hampl V."/>
        </authorList>
    </citation>
    <scope>NUCLEOTIDE SEQUENCE [LARGE SCALE GENOMIC DNA]</scope>
    <source>
        <strain evidence="2">ST1C</strain>
    </source>
</reference>
<keyword evidence="1" id="KW-0472">Membrane</keyword>
<feature type="transmembrane region" description="Helical" evidence="1">
    <location>
        <begin position="188"/>
        <end position="213"/>
    </location>
</feature>
<name>A0A5J4W533_9EUKA</name>
<evidence type="ECO:0000256" key="1">
    <source>
        <dbReference type="SAM" id="Phobius"/>
    </source>
</evidence>
<organism evidence="2 3">
    <name type="scientific">Streblomastix strix</name>
    <dbReference type="NCBI Taxonomy" id="222440"/>
    <lineage>
        <taxon>Eukaryota</taxon>
        <taxon>Metamonada</taxon>
        <taxon>Preaxostyla</taxon>
        <taxon>Oxymonadida</taxon>
        <taxon>Streblomastigidae</taxon>
        <taxon>Streblomastix</taxon>
    </lineage>
</organism>
<protein>
    <submittedName>
        <fullName evidence="2">Uncharacterized protein</fullName>
    </submittedName>
</protein>
<gene>
    <name evidence="2" type="ORF">EZS28_014621</name>
</gene>
<accession>A0A5J4W533</accession>
<dbReference type="Proteomes" id="UP000324800">
    <property type="component" value="Unassembled WGS sequence"/>
</dbReference>
<proteinExistence type="predicted"/>
<feature type="non-terminal residue" evidence="2">
    <location>
        <position position="1"/>
    </location>
</feature>